<feature type="domain" description="HTH cro/C1-type" evidence="1">
    <location>
        <begin position="15"/>
        <end position="70"/>
    </location>
</feature>
<keyword evidence="3" id="KW-1185">Reference proteome</keyword>
<evidence type="ECO:0000313" key="2">
    <source>
        <dbReference type="EMBL" id="MFF3567068.1"/>
    </source>
</evidence>
<dbReference type="Pfam" id="PF19054">
    <property type="entry name" value="DUF5753"/>
    <property type="match status" value="1"/>
</dbReference>
<sequence length="286" mass="32598">MSNSTLPRRVLGRRLREFREERKMSRTHAARACEMGSQTLWRLETGRSSEIKRVTVNLLCDLYGVVDEDRRMLLWLATESRKDGWWQSFVGGFTPWAELFIGLEAATCSYTTWQSAILPGLLQIPEYRRALWELQGQRVDIDSELGLLAKRQERLADPSFKLKALVNELALHQNVGGKDVMVQQMCHLVEISRLPNVSVRTVPFGAPAHLGLHSKDFVFLEFPEHPNPALTESPVIYIENSAGALYLDKPAEIEMYRAARADIERVALSENDTRSLIEARQKEYGS</sequence>
<dbReference type="InterPro" id="IPR043917">
    <property type="entry name" value="DUF5753"/>
</dbReference>
<dbReference type="EMBL" id="JBIAQY010000002">
    <property type="protein sequence ID" value="MFF3567068.1"/>
    <property type="molecule type" value="Genomic_DNA"/>
</dbReference>
<evidence type="ECO:0000259" key="1">
    <source>
        <dbReference type="PROSITE" id="PS50943"/>
    </source>
</evidence>
<proteinExistence type="predicted"/>
<dbReference type="InterPro" id="IPR010982">
    <property type="entry name" value="Lambda_DNA-bd_dom_sf"/>
</dbReference>
<reference evidence="2 3" key="1">
    <citation type="submission" date="2024-10" db="EMBL/GenBank/DDBJ databases">
        <title>The Natural Products Discovery Center: Release of the First 8490 Sequenced Strains for Exploring Actinobacteria Biosynthetic Diversity.</title>
        <authorList>
            <person name="Kalkreuter E."/>
            <person name="Kautsar S.A."/>
            <person name="Yang D."/>
            <person name="Bader C.D."/>
            <person name="Teijaro C.N."/>
            <person name="Fluegel L."/>
            <person name="Davis C.M."/>
            <person name="Simpson J.R."/>
            <person name="Lauterbach L."/>
            <person name="Steele A.D."/>
            <person name="Gui C."/>
            <person name="Meng S."/>
            <person name="Li G."/>
            <person name="Viehrig K."/>
            <person name="Ye F."/>
            <person name="Su P."/>
            <person name="Kiefer A.F."/>
            <person name="Nichols A."/>
            <person name="Cepeda A.J."/>
            <person name="Yan W."/>
            <person name="Fan B."/>
            <person name="Jiang Y."/>
            <person name="Adhikari A."/>
            <person name="Zheng C.-J."/>
            <person name="Schuster L."/>
            <person name="Cowan T.M."/>
            <person name="Smanski M.J."/>
            <person name="Chevrette M.G."/>
            <person name="De Carvalho L.P.S."/>
            <person name="Shen B."/>
        </authorList>
    </citation>
    <scope>NUCLEOTIDE SEQUENCE [LARGE SCALE GENOMIC DNA]</scope>
    <source>
        <strain evidence="2 3">NPDC002593</strain>
    </source>
</reference>
<dbReference type="Pfam" id="PF13560">
    <property type="entry name" value="HTH_31"/>
    <property type="match status" value="1"/>
</dbReference>
<accession>A0ABW6RUK1</accession>
<dbReference type="PROSITE" id="PS50943">
    <property type="entry name" value="HTH_CROC1"/>
    <property type="match status" value="1"/>
</dbReference>
<dbReference type="Proteomes" id="UP001601992">
    <property type="component" value="Unassembled WGS sequence"/>
</dbReference>
<gene>
    <name evidence="2" type="ORF">ACFYXQ_04730</name>
</gene>
<comment type="caution">
    <text evidence="2">The sequence shown here is derived from an EMBL/GenBank/DDBJ whole genome shotgun (WGS) entry which is preliminary data.</text>
</comment>
<name>A0ABW6RUK1_9NOCA</name>
<organism evidence="2 3">
    <name type="scientific">Nocardia jiangxiensis</name>
    <dbReference type="NCBI Taxonomy" id="282685"/>
    <lineage>
        <taxon>Bacteria</taxon>
        <taxon>Bacillati</taxon>
        <taxon>Actinomycetota</taxon>
        <taxon>Actinomycetes</taxon>
        <taxon>Mycobacteriales</taxon>
        <taxon>Nocardiaceae</taxon>
        <taxon>Nocardia</taxon>
    </lineage>
</organism>
<evidence type="ECO:0000313" key="3">
    <source>
        <dbReference type="Proteomes" id="UP001601992"/>
    </source>
</evidence>
<dbReference type="SUPFAM" id="SSF47413">
    <property type="entry name" value="lambda repressor-like DNA-binding domains"/>
    <property type="match status" value="1"/>
</dbReference>
<dbReference type="Gene3D" id="1.10.260.40">
    <property type="entry name" value="lambda repressor-like DNA-binding domains"/>
    <property type="match status" value="1"/>
</dbReference>
<protein>
    <submittedName>
        <fullName evidence="2">Helix-turn-helix domain-containing protein</fullName>
    </submittedName>
</protein>
<dbReference type="SMART" id="SM00530">
    <property type="entry name" value="HTH_XRE"/>
    <property type="match status" value="1"/>
</dbReference>
<dbReference type="RefSeq" id="WP_387402639.1">
    <property type="nucleotide sequence ID" value="NZ_JBIAQY010000002.1"/>
</dbReference>
<dbReference type="InterPro" id="IPR001387">
    <property type="entry name" value="Cro/C1-type_HTH"/>
</dbReference>